<evidence type="ECO:0000259" key="5">
    <source>
        <dbReference type="Pfam" id="PF25137"/>
    </source>
</evidence>
<dbReference type="AlphaFoldDB" id="A0A3N1CXZ8"/>
<dbReference type="InterPro" id="IPR039697">
    <property type="entry name" value="Alcohol_dehydrogenase_Fe"/>
</dbReference>
<feature type="domain" description="Alcohol dehydrogenase iron-type/glycerol dehydrogenase GldA" evidence="4">
    <location>
        <begin position="11"/>
        <end position="154"/>
    </location>
</feature>
<evidence type="ECO:0000256" key="3">
    <source>
        <dbReference type="ARBA" id="ARBA00023027"/>
    </source>
</evidence>
<gene>
    <name evidence="6" type="ORF">EDD29_3717</name>
</gene>
<reference evidence="6 7" key="1">
    <citation type="submission" date="2018-11" db="EMBL/GenBank/DDBJ databases">
        <title>Sequencing the genomes of 1000 actinobacteria strains.</title>
        <authorList>
            <person name="Klenk H.-P."/>
        </authorList>
    </citation>
    <scope>NUCLEOTIDE SEQUENCE [LARGE SCALE GENOMIC DNA]</scope>
    <source>
        <strain evidence="6 7">DSM 44254</strain>
    </source>
</reference>
<evidence type="ECO:0000313" key="7">
    <source>
        <dbReference type="Proteomes" id="UP000272400"/>
    </source>
</evidence>
<dbReference type="Gene3D" id="3.40.50.1970">
    <property type="match status" value="1"/>
</dbReference>
<evidence type="ECO:0000259" key="4">
    <source>
        <dbReference type="Pfam" id="PF00465"/>
    </source>
</evidence>
<dbReference type="OrthoDB" id="3812122at2"/>
<evidence type="ECO:0000256" key="2">
    <source>
        <dbReference type="ARBA" id="ARBA00023002"/>
    </source>
</evidence>
<dbReference type="FunFam" id="3.40.50.1970:FF:000015">
    <property type="entry name" value="Maleylacetate reductase 1"/>
    <property type="match status" value="1"/>
</dbReference>
<protein>
    <submittedName>
        <fullName evidence="6">Maleylacetate reductase</fullName>
    </submittedName>
</protein>
<feature type="domain" description="Fe-containing alcohol dehydrogenase-like C-terminal" evidence="5">
    <location>
        <begin position="166"/>
        <end position="346"/>
    </location>
</feature>
<dbReference type="GO" id="GO:0004022">
    <property type="term" value="F:alcohol dehydrogenase (NAD+) activity"/>
    <property type="evidence" value="ECO:0007669"/>
    <property type="project" value="TreeGrafter"/>
</dbReference>
<organism evidence="6 7">
    <name type="scientific">Actinocorallia herbida</name>
    <dbReference type="NCBI Taxonomy" id="58109"/>
    <lineage>
        <taxon>Bacteria</taxon>
        <taxon>Bacillati</taxon>
        <taxon>Actinomycetota</taxon>
        <taxon>Actinomycetes</taxon>
        <taxon>Streptosporangiales</taxon>
        <taxon>Thermomonosporaceae</taxon>
        <taxon>Actinocorallia</taxon>
    </lineage>
</organism>
<evidence type="ECO:0000313" key="6">
    <source>
        <dbReference type="EMBL" id="ROO86154.1"/>
    </source>
</evidence>
<comment type="similarity">
    <text evidence="1">Belongs to the iron-containing alcohol dehydrogenase family.</text>
</comment>
<dbReference type="GO" id="GO:0046872">
    <property type="term" value="F:metal ion binding"/>
    <property type="evidence" value="ECO:0007669"/>
    <property type="project" value="InterPro"/>
</dbReference>
<proteinExistence type="inferred from homology"/>
<dbReference type="InterPro" id="IPR056798">
    <property type="entry name" value="ADH_Fe_C"/>
</dbReference>
<dbReference type="RefSeq" id="WP_123665582.1">
    <property type="nucleotide sequence ID" value="NZ_RJKE01000001.1"/>
</dbReference>
<keyword evidence="2" id="KW-0560">Oxidoreductase</keyword>
<keyword evidence="3" id="KW-0520">NAD</keyword>
<sequence length="354" mass="36350">MRDEFVYEAQPMRVVFGAGRLPAVADEARRLGLSRALVVSTPGHEKLALRVADLLGERAAGVFAGARMHVPTPIVAAAREAAARLGADGCVAVGGGSAIGLAKALALRDGLPVIAVPTTYAGSEMTPVWGLTEDGVKRTGRDPAVLPRAVVYDPDLTLTLPPALSVTSGFNALAHAAEALYAPDLSPIVALMAEAGARALIESLPRLVEAPADPPARSRALYGAWLCGAVLGATTMSLHHKLCHVLGGTFDLPHAEVHTVVLPHVLAYNAAAAPDATAALSRVLGSPDPATALWDLARALGAPTSLASLGLRESAIPEIVSQVLATPYANPRPPTAPDLTDLLTHAHQGTAPAP</sequence>
<dbReference type="PANTHER" id="PTHR11496:SF83">
    <property type="entry name" value="HYDROXYACID-OXOACID TRANSHYDROGENASE, MITOCHONDRIAL"/>
    <property type="match status" value="1"/>
</dbReference>
<dbReference type="InterPro" id="IPR001670">
    <property type="entry name" value="ADH_Fe/GldA"/>
</dbReference>
<dbReference type="SUPFAM" id="SSF56796">
    <property type="entry name" value="Dehydroquinate synthase-like"/>
    <property type="match status" value="1"/>
</dbReference>
<dbReference type="GO" id="GO:0018506">
    <property type="term" value="F:maleylacetate reductase activity"/>
    <property type="evidence" value="ECO:0007669"/>
    <property type="project" value="InterPro"/>
</dbReference>
<dbReference type="Gene3D" id="1.20.1090.10">
    <property type="entry name" value="Dehydroquinate synthase-like - alpha domain"/>
    <property type="match status" value="1"/>
</dbReference>
<dbReference type="Proteomes" id="UP000272400">
    <property type="component" value="Unassembled WGS sequence"/>
</dbReference>
<dbReference type="Pfam" id="PF00465">
    <property type="entry name" value="Fe-ADH"/>
    <property type="match status" value="1"/>
</dbReference>
<dbReference type="Pfam" id="PF25137">
    <property type="entry name" value="ADH_Fe_C"/>
    <property type="match status" value="1"/>
</dbReference>
<keyword evidence="7" id="KW-1185">Reference proteome</keyword>
<dbReference type="PANTHER" id="PTHR11496">
    <property type="entry name" value="ALCOHOL DEHYDROGENASE"/>
    <property type="match status" value="1"/>
</dbReference>
<evidence type="ECO:0000256" key="1">
    <source>
        <dbReference type="ARBA" id="ARBA00007358"/>
    </source>
</evidence>
<dbReference type="InterPro" id="IPR034786">
    <property type="entry name" value="MAR"/>
</dbReference>
<dbReference type="CDD" id="cd08177">
    <property type="entry name" value="MAR"/>
    <property type="match status" value="1"/>
</dbReference>
<accession>A0A3N1CXZ8</accession>
<name>A0A3N1CXZ8_9ACTN</name>
<dbReference type="EMBL" id="RJKE01000001">
    <property type="protein sequence ID" value="ROO86154.1"/>
    <property type="molecule type" value="Genomic_DNA"/>
</dbReference>
<comment type="caution">
    <text evidence="6">The sequence shown here is derived from an EMBL/GenBank/DDBJ whole genome shotgun (WGS) entry which is preliminary data.</text>
</comment>